<organism evidence="3 4">
    <name type="scientific">Mycena belliarum</name>
    <dbReference type="NCBI Taxonomy" id="1033014"/>
    <lineage>
        <taxon>Eukaryota</taxon>
        <taxon>Fungi</taxon>
        <taxon>Dikarya</taxon>
        <taxon>Basidiomycota</taxon>
        <taxon>Agaricomycotina</taxon>
        <taxon>Agaricomycetes</taxon>
        <taxon>Agaricomycetidae</taxon>
        <taxon>Agaricales</taxon>
        <taxon>Marasmiineae</taxon>
        <taxon>Mycenaceae</taxon>
        <taxon>Mycena</taxon>
    </lineage>
</organism>
<dbReference type="Proteomes" id="UP001222325">
    <property type="component" value="Unassembled WGS sequence"/>
</dbReference>
<feature type="region of interest" description="Disordered" evidence="1">
    <location>
        <begin position="588"/>
        <end position="630"/>
    </location>
</feature>
<dbReference type="SUPFAM" id="SSF56112">
    <property type="entry name" value="Protein kinase-like (PK-like)"/>
    <property type="match status" value="1"/>
</dbReference>
<dbReference type="InterPro" id="IPR011009">
    <property type="entry name" value="Kinase-like_dom_sf"/>
</dbReference>
<dbReference type="PANTHER" id="PTHR38248">
    <property type="entry name" value="FUNK1 6"/>
    <property type="match status" value="1"/>
</dbReference>
<evidence type="ECO:0000313" key="3">
    <source>
        <dbReference type="EMBL" id="KAJ7086101.1"/>
    </source>
</evidence>
<name>A0AAD6XQ10_9AGAR</name>
<gene>
    <name evidence="3" type="ORF">B0H15DRAFT_887162</name>
</gene>
<proteinExistence type="predicted"/>
<keyword evidence="4" id="KW-1185">Reference proteome</keyword>
<evidence type="ECO:0000256" key="1">
    <source>
        <dbReference type="SAM" id="MobiDB-lite"/>
    </source>
</evidence>
<evidence type="ECO:0000259" key="2">
    <source>
        <dbReference type="Pfam" id="PF17667"/>
    </source>
</evidence>
<sequence>MPPTELYSELAKHLADAIIEDVPSFVEHIFPDKCLPLPVETVLEALTGMRGSQALFERRNMRTTDGTWPTFPQFNEVYLEEFAPALAVFLNHLGDSIRDVCRLTSGGTLPKKHRRWSSTYALPTSMPLNGACLSDNPALVLFDCKAEEEEWRTVLSSTELVLFDDLGPASSLTRLIHNASDAFFNQDDRRFQVGLTITTQTVRLVLIDHCGIVTAESFDVHKRPDLLIRTVAGLMLSSRPTIGFDNTITTLKNGERQIRVGQDAYDIMARLSISHDVVGKATVCWHARRNDADFVIKDSWSSPASKSTEADILEIARDIPGIVKLVALETVMINRAVDSTDALRSIVVDEVRRVRQHQRMVLTPFARKISFFRTKKELISVIIDAVEAHRSLVDKNILHCDVSSNNLMISEEEALEPPTTDAVEAPRPPRKGLLIDVDGAQRLNNIGYWVGLIGTSVFMSSAILMHGSSTRHKPSDDLESFLYVLIYICIRYAGPNNSPRADAGETLQGMPIFHPSDSGSAHDDGRYKKHVLSARGALERDVFPHFSPYFDDLKPCVAALRDAYAKNRQKLTYDAMLDVLRATRDALPATEGWPPQDDPLGFGLDVSPQKRARSNGDSEDEELRCRPTAP</sequence>
<protein>
    <recommendedName>
        <fullName evidence="2">Fungal-type protein kinase domain-containing protein</fullName>
    </recommendedName>
</protein>
<accession>A0AAD6XQ10</accession>
<dbReference type="Pfam" id="PF17667">
    <property type="entry name" value="Pkinase_fungal"/>
    <property type="match status" value="1"/>
</dbReference>
<evidence type="ECO:0000313" key="4">
    <source>
        <dbReference type="Proteomes" id="UP001222325"/>
    </source>
</evidence>
<dbReference type="Gene3D" id="1.10.510.10">
    <property type="entry name" value="Transferase(Phosphotransferase) domain 1"/>
    <property type="match status" value="1"/>
</dbReference>
<dbReference type="AlphaFoldDB" id="A0AAD6XQ10"/>
<reference evidence="3" key="1">
    <citation type="submission" date="2023-03" db="EMBL/GenBank/DDBJ databases">
        <title>Massive genome expansion in bonnet fungi (Mycena s.s.) driven by repeated elements and novel gene families across ecological guilds.</title>
        <authorList>
            <consortium name="Lawrence Berkeley National Laboratory"/>
            <person name="Harder C.B."/>
            <person name="Miyauchi S."/>
            <person name="Viragh M."/>
            <person name="Kuo A."/>
            <person name="Thoen E."/>
            <person name="Andreopoulos B."/>
            <person name="Lu D."/>
            <person name="Skrede I."/>
            <person name="Drula E."/>
            <person name="Henrissat B."/>
            <person name="Morin E."/>
            <person name="Kohler A."/>
            <person name="Barry K."/>
            <person name="LaButti K."/>
            <person name="Morin E."/>
            <person name="Salamov A."/>
            <person name="Lipzen A."/>
            <person name="Mereny Z."/>
            <person name="Hegedus B."/>
            <person name="Baldrian P."/>
            <person name="Stursova M."/>
            <person name="Weitz H."/>
            <person name="Taylor A."/>
            <person name="Grigoriev I.V."/>
            <person name="Nagy L.G."/>
            <person name="Martin F."/>
            <person name="Kauserud H."/>
        </authorList>
    </citation>
    <scope>NUCLEOTIDE SEQUENCE</scope>
    <source>
        <strain evidence="3">CBHHK173m</strain>
    </source>
</reference>
<dbReference type="PANTHER" id="PTHR38248:SF2">
    <property type="entry name" value="FUNK1 11"/>
    <property type="match status" value="1"/>
</dbReference>
<feature type="domain" description="Fungal-type protein kinase" evidence="2">
    <location>
        <begin position="146"/>
        <end position="489"/>
    </location>
</feature>
<comment type="caution">
    <text evidence="3">The sequence shown here is derived from an EMBL/GenBank/DDBJ whole genome shotgun (WGS) entry which is preliminary data.</text>
</comment>
<feature type="non-terminal residue" evidence="3">
    <location>
        <position position="630"/>
    </location>
</feature>
<dbReference type="EMBL" id="JARJCN010000032">
    <property type="protein sequence ID" value="KAJ7086101.1"/>
    <property type="molecule type" value="Genomic_DNA"/>
</dbReference>
<dbReference type="InterPro" id="IPR040976">
    <property type="entry name" value="Pkinase_fungal"/>
</dbReference>